<evidence type="ECO:0000313" key="2">
    <source>
        <dbReference type="EnsemblMetazoa" id="G9246.1:cds"/>
    </source>
</evidence>
<accession>A0A8W8NSR9</accession>
<evidence type="ECO:0000313" key="3">
    <source>
        <dbReference type="Proteomes" id="UP000005408"/>
    </source>
</evidence>
<sequence length="291" mass="31769">MHYDVTLFIFSSSRDNGCLKLGYYGENCSTPCPENCENGDCDIVDGTCISCVPGYRGSMCNKACEGKYGMNCSKVCGACYEKEQCDYKNGTCPSGCEDGYKGRQCKTVCNNNTYGPNCSRTCGDCLYLYGEKCNHVTGQCPRGCASGFQGDLCVESRDEVKNETTVAWPVYNVAGQLCMNCRDLSSPHECYLVTRCGNHQTTESVEADYSNKASTKENEDSKVTANTPEKELITVAVVDAPTTECIGVFGDRRTPILQNATGENDENFSSTKINANSFAPNKSFWVLPAEQ</sequence>
<evidence type="ECO:0000256" key="1">
    <source>
        <dbReference type="ARBA" id="ARBA00022536"/>
    </source>
</evidence>
<proteinExistence type="predicted"/>
<dbReference type="GO" id="GO:0005044">
    <property type="term" value="F:scavenger receptor activity"/>
    <property type="evidence" value="ECO:0007669"/>
    <property type="project" value="InterPro"/>
</dbReference>
<reference evidence="2" key="1">
    <citation type="submission" date="2022-08" db="UniProtKB">
        <authorList>
            <consortium name="EnsemblMetazoa"/>
        </authorList>
    </citation>
    <scope>IDENTIFICATION</scope>
    <source>
        <strain evidence="2">05x7-T-G4-1.051#20</strain>
    </source>
</reference>
<dbReference type="Proteomes" id="UP000005408">
    <property type="component" value="Unassembled WGS sequence"/>
</dbReference>
<dbReference type="Gene3D" id="2.170.300.10">
    <property type="entry name" value="Tie2 ligand-binding domain superfamily"/>
    <property type="match status" value="1"/>
</dbReference>
<dbReference type="PANTHER" id="PTHR24043:SF8">
    <property type="entry name" value="EGF-LIKE DOMAIN-CONTAINING PROTEIN"/>
    <property type="match status" value="1"/>
</dbReference>
<name>A0A8W8NSR9_MAGGI</name>
<dbReference type="EnsemblMetazoa" id="G9246.1">
    <property type="protein sequence ID" value="G9246.1:cds"/>
    <property type="gene ID" value="G9246"/>
</dbReference>
<dbReference type="AlphaFoldDB" id="A0A8W8NSR9"/>
<protein>
    <recommendedName>
        <fullName evidence="4">Endothelial cells scavenger receptor</fullName>
    </recommendedName>
</protein>
<organism evidence="2 3">
    <name type="scientific">Magallana gigas</name>
    <name type="common">Pacific oyster</name>
    <name type="synonym">Crassostrea gigas</name>
    <dbReference type="NCBI Taxonomy" id="29159"/>
    <lineage>
        <taxon>Eukaryota</taxon>
        <taxon>Metazoa</taxon>
        <taxon>Spiralia</taxon>
        <taxon>Lophotrochozoa</taxon>
        <taxon>Mollusca</taxon>
        <taxon>Bivalvia</taxon>
        <taxon>Autobranchia</taxon>
        <taxon>Pteriomorphia</taxon>
        <taxon>Ostreida</taxon>
        <taxon>Ostreoidea</taxon>
        <taxon>Ostreidae</taxon>
        <taxon>Magallana</taxon>
    </lineage>
</organism>
<keyword evidence="3" id="KW-1185">Reference proteome</keyword>
<keyword evidence="1" id="KW-0245">EGF-like domain</keyword>
<evidence type="ECO:0008006" key="4">
    <source>
        <dbReference type="Google" id="ProtNLM"/>
    </source>
</evidence>
<dbReference type="PANTHER" id="PTHR24043">
    <property type="entry name" value="SCAVENGER RECEPTOR CLASS F"/>
    <property type="match status" value="1"/>
</dbReference>
<dbReference type="InterPro" id="IPR042635">
    <property type="entry name" value="MEGF10/SREC1/2-like"/>
</dbReference>